<keyword evidence="13" id="KW-0812">Transmembrane</keyword>
<dbReference type="EMBL" id="WNYA01003755">
    <property type="protein sequence ID" value="KAG8543237.1"/>
    <property type="molecule type" value="Genomic_DNA"/>
</dbReference>
<evidence type="ECO:0000256" key="13">
    <source>
        <dbReference type="SAM" id="Phobius"/>
    </source>
</evidence>
<evidence type="ECO:0000256" key="6">
    <source>
        <dbReference type="ARBA" id="ARBA00022490"/>
    </source>
</evidence>
<keyword evidence="10" id="KW-0539">Nucleus</keyword>
<comment type="caution">
    <text evidence="15">The sequence shown here is derived from an EMBL/GenBank/DDBJ whole genome shotgun (WGS) entry which is preliminary data.</text>
</comment>
<evidence type="ECO:0000256" key="12">
    <source>
        <dbReference type="SAM" id="MobiDB-lite"/>
    </source>
</evidence>
<organism evidence="15 16">
    <name type="scientific">Engystomops pustulosus</name>
    <name type="common">Tungara frog</name>
    <name type="synonym">Physalaemus pustulosus</name>
    <dbReference type="NCBI Taxonomy" id="76066"/>
    <lineage>
        <taxon>Eukaryota</taxon>
        <taxon>Metazoa</taxon>
        <taxon>Chordata</taxon>
        <taxon>Craniata</taxon>
        <taxon>Vertebrata</taxon>
        <taxon>Euteleostomi</taxon>
        <taxon>Amphibia</taxon>
        <taxon>Batrachia</taxon>
        <taxon>Anura</taxon>
        <taxon>Neobatrachia</taxon>
        <taxon>Hyloidea</taxon>
        <taxon>Leptodactylidae</taxon>
        <taxon>Leiuperinae</taxon>
        <taxon>Engystomops</taxon>
    </lineage>
</organism>
<keyword evidence="8" id="KW-0068">Autocatalytic cleavage</keyword>
<evidence type="ECO:0000256" key="9">
    <source>
        <dbReference type="ARBA" id="ARBA00023139"/>
    </source>
</evidence>
<evidence type="ECO:0000256" key="10">
    <source>
        <dbReference type="ARBA" id="ARBA00023242"/>
    </source>
</evidence>
<name>A0AAV6Z0W2_ENGPU</name>
<keyword evidence="5" id="KW-1003">Cell membrane</keyword>
<gene>
    <name evidence="15" type="ORF">GDO81_025154</name>
</gene>
<feature type="compositionally biased region" description="Polar residues" evidence="12">
    <location>
        <begin position="172"/>
        <end position="185"/>
    </location>
</feature>
<keyword evidence="16" id="KW-1185">Reference proteome</keyword>
<evidence type="ECO:0000256" key="1">
    <source>
        <dbReference type="ARBA" id="ARBA00004123"/>
    </source>
</evidence>
<proteinExistence type="predicted"/>
<dbReference type="GO" id="GO:0005634">
    <property type="term" value="C:nucleus"/>
    <property type="evidence" value="ECO:0007669"/>
    <property type="project" value="UniProtKB-SubCell"/>
</dbReference>
<feature type="domain" description="SEA" evidence="14">
    <location>
        <begin position="195"/>
        <end position="312"/>
    </location>
</feature>
<protein>
    <recommendedName>
        <fullName evidence="4">Mucin-1</fullName>
    </recommendedName>
</protein>
<dbReference type="PANTHER" id="PTHR10006">
    <property type="entry name" value="MUCIN-1-RELATED"/>
    <property type="match status" value="1"/>
</dbReference>
<feature type="compositionally biased region" description="Polar residues" evidence="12">
    <location>
        <begin position="55"/>
        <end position="64"/>
    </location>
</feature>
<dbReference type="PANTHER" id="PTHR10006:SF19">
    <property type="entry name" value="MUCIN-1"/>
    <property type="match status" value="1"/>
</dbReference>
<evidence type="ECO:0000313" key="16">
    <source>
        <dbReference type="Proteomes" id="UP000824782"/>
    </source>
</evidence>
<dbReference type="InterPro" id="IPR000082">
    <property type="entry name" value="SEA_dom"/>
</dbReference>
<keyword evidence="9" id="KW-0564">Palmitate</keyword>
<reference evidence="15" key="1">
    <citation type="thesis" date="2020" institute="ProQuest LLC" country="789 East Eisenhower Parkway, Ann Arbor, MI, USA">
        <title>Comparative Genomics and Chromosome Evolution.</title>
        <authorList>
            <person name="Mudd A.B."/>
        </authorList>
    </citation>
    <scope>NUCLEOTIDE SEQUENCE</scope>
    <source>
        <strain evidence="15">237g6f4</strain>
        <tissue evidence="15">Blood</tissue>
    </source>
</reference>
<keyword evidence="11" id="KW-0449">Lipoprotein</keyword>
<keyword evidence="13" id="KW-1133">Transmembrane helix</keyword>
<feature type="transmembrane region" description="Helical" evidence="13">
    <location>
        <begin position="321"/>
        <end position="347"/>
    </location>
</feature>
<dbReference type="Pfam" id="PF01390">
    <property type="entry name" value="SEA"/>
    <property type="match status" value="1"/>
</dbReference>
<keyword evidence="13" id="KW-0472">Membrane</keyword>
<evidence type="ECO:0000313" key="15">
    <source>
        <dbReference type="EMBL" id="KAG8543237.1"/>
    </source>
</evidence>
<feature type="compositionally biased region" description="Low complexity" evidence="12">
    <location>
        <begin position="186"/>
        <end position="195"/>
    </location>
</feature>
<sequence length="387" mass="41535">MPPSVWCDRARSSLIDIGGCNSRVWGIETSDGGVQGTAMGSTHSPVLFIHRKHNTTSPSPQKTTNTHKSKVLQEPLNTQVQVLRRPQTTNTTSPSPAETTNTTSPTSPAETTNTTSPSPAETTNTTSPSPAETTNTTSPSPAETTNTTSSSPAETTNTTSPTNPTESTPTTQNTIPNVTSTSVGEPNTTGPTTASTVPTNIYIQIRITNYPYTDDLANPTSQYFKSLENNIIKMFNEVYNCSGCPTRKTYNRVIVLSFSAGSVIANTLVTFTEPLTPTQAKTILDDTLSKNGNQINDLTISDTKASDSLISSSSAATVPGWGIALLVLVSIILLAAIIFLIVMTIMLCRRRNSGYMDVFSSRGSYHSMNDYTSYQTHGRYVAPNKLE</sequence>
<comment type="subcellular location">
    <subcellularLocation>
        <location evidence="2">Apical cell membrane</location>
        <topology evidence="2">Single-pass type I membrane protein</topology>
    </subcellularLocation>
    <subcellularLocation>
        <location evidence="3">Cytoplasm</location>
    </subcellularLocation>
    <subcellularLocation>
        <location evidence="1">Nucleus</location>
    </subcellularLocation>
</comment>
<feature type="compositionally biased region" description="Low complexity" evidence="12">
    <location>
        <begin position="88"/>
        <end position="171"/>
    </location>
</feature>
<dbReference type="GO" id="GO:0005737">
    <property type="term" value="C:cytoplasm"/>
    <property type="evidence" value="ECO:0007669"/>
    <property type="project" value="UniProtKB-SubCell"/>
</dbReference>
<evidence type="ECO:0000259" key="14">
    <source>
        <dbReference type="PROSITE" id="PS50024"/>
    </source>
</evidence>
<evidence type="ECO:0000256" key="11">
    <source>
        <dbReference type="ARBA" id="ARBA00023288"/>
    </source>
</evidence>
<dbReference type="SUPFAM" id="SSF82671">
    <property type="entry name" value="SEA domain"/>
    <property type="match status" value="1"/>
</dbReference>
<dbReference type="InterPro" id="IPR036364">
    <property type="entry name" value="SEA_dom_sf"/>
</dbReference>
<dbReference type="PROSITE" id="PS50024">
    <property type="entry name" value="SEA"/>
    <property type="match status" value="1"/>
</dbReference>
<dbReference type="Proteomes" id="UP000824782">
    <property type="component" value="Unassembled WGS sequence"/>
</dbReference>
<evidence type="ECO:0000256" key="5">
    <source>
        <dbReference type="ARBA" id="ARBA00022475"/>
    </source>
</evidence>
<keyword evidence="6" id="KW-0963">Cytoplasm</keyword>
<dbReference type="AlphaFoldDB" id="A0AAV6Z0W2"/>
<evidence type="ECO:0000256" key="8">
    <source>
        <dbReference type="ARBA" id="ARBA00022813"/>
    </source>
</evidence>
<evidence type="ECO:0000256" key="2">
    <source>
        <dbReference type="ARBA" id="ARBA00004247"/>
    </source>
</evidence>
<feature type="non-terminal residue" evidence="15">
    <location>
        <position position="387"/>
    </location>
</feature>
<evidence type="ECO:0000256" key="3">
    <source>
        <dbReference type="ARBA" id="ARBA00004496"/>
    </source>
</evidence>
<evidence type="ECO:0000256" key="7">
    <source>
        <dbReference type="ARBA" id="ARBA00022553"/>
    </source>
</evidence>
<feature type="region of interest" description="Disordered" evidence="12">
    <location>
        <begin position="52"/>
        <end position="195"/>
    </location>
</feature>
<accession>A0AAV6Z0W2</accession>
<evidence type="ECO:0000256" key="4">
    <source>
        <dbReference type="ARBA" id="ARBA00014269"/>
    </source>
</evidence>
<dbReference type="GO" id="GO:0016324">
    <property type="term" value="C:apical plasma membrane"/>
    <property type="evidence" value="ECO:0007669"/>
    <property type="project" value="UniProtKB-SubCell"/>
</dbReference>
<dbReference type="Gene3D" id="3.30.70.960">
    <property type="entry name" value="SEA domain"/>
    <property type="match status" value="1"/>
</dbReference>
<keyword evidence="7" id="KW-0597">Phosphoprotein</keyword>